<dbReference type="InterPro" id="IPR000887">
    <property type="entry name" value="Aldlse_KDPG_KHG"/>
</dbReference>
<keyword evidence="5" id="KW-0119">Carbohydrate metabolism</keyword>
<comment type="pathway">
    <text evidence="1">Carbohydrate acid metabolism.</text>
</comment>
<evidence type="ECO:0000313" key="7">
    <source>
        <dbReference type="Proteomes" id="UP000182350"/>
    </source>
</evidence>
<dbReference type="PANTHER" id="PTHR30246">
    <property type="entry name" value="2-KETO-3-DEOXY-6-PHOSPHOGLUCONATE ALDOLASE"/>
    <property type="match status" value="1"/>
</dbReference>
<comment type="similarity">
    <text evidence="2">Belongs to the KHG/KDPG aldolase family.</text>
</comment>
<dbReference type="RefSeq" id="WP_072324766.1">
    <property type="nucleotide sequence ID" value="NZ_FPJW01000001.1"/>
</dbReference>
<reference evidence="6 7" key="1">
    <citation type="submission" date="2016-11" db="EMBL/GenBank/DDBJ databases">
        <authorList>
            <person name="Jaros S."/>
            <person name="Januszkiewicz K."/>
            <person name="Wedrychowicz H."/>
        </authorList>
    </citation>
    <scope>NUCLEOTIDE SEQUENCE [LARGE SCALE GENOMIC DNA]</scope>
    <source>
        <strain evidence="6 7">DSM 21637</strain>
    </source>
</reference>
<dbReference type="PANTHER" id="PTHR30246:SF1">
    <property type="entry name" value="2-DEHYDRO-3-DEOXY-6-PHOSPHOGALACTONATE ALDOLASE-RELATED"/>
    <property type="match status" value="1"/>
</dbReference>
<dbReference type="PROSITE" id="PS00160">
    <property type="entry name" value="ALDOLASE_KDPG_KHG_2"/>
    <property type="match status" value="1"/>
</dbReference>
<dbReference type="OrthoDB" id="9805177at2"/>
<dbReference type="CDD" id="cd00452">
    <property type="entry name" value="KDPG_aldolase"/>
    <property type="match status" value="1"/>
</dbReference>
<name>A0A1K1UDV4_9GAMM</name>
<keyword evidence="4" id="KW-0456">Lyase</keyword>
<accession>A0A1K1UDV4</accession>
<evidence type="ECO:0000256" key="5">
    <source>
        <dbReference type="ARBA" id="ARBA00023277"/>
    </source>
</evidence>
<dbReference type="InterPro" id="IPR031338">
    <property type="entry name" value="KDPG/KHG_AS_2"/>
</dbReference>
<evidence type="ECO:0000313" key="6">
    <source>
        <dbReference type="EMBL" id="SFX10780.1"/>
    </source>
</evidence>
<dbReference type="SUPFAM" id="SSF51569">
    <property type="entry name" value="Aldolase"/>
    <property type="match status" value="1"/>
</dbReference>
<proteinExistence type="inferred from homology"/>
<dbReference type="NCBIfam" id="TIGR01182">
    <property type="entry name" value="eda"/>
    <property type="match status" value="1"/>
</dbReference>
<evidence type="ECO:0000256" key="4">
    <source>
        <dbReference type="ARBA" id="ARBA00023239"/>
    </source>
</evidence>
<protein>
    <submittedName>
        <fullName evidence="6">2-dehydro-3-deoxyphosphogluconate aldolase / (4S)-4-hydroxy-2-oxoglutarate aldolase</fullName>
    </submittedName>
</protein>
<keyword evidence="7" id="KW-1185">Reference proteome</keyword>
<dbReference type="AlphaFoldDB" id="A0A1K1UDV4"/>
<comment type="subunit">
    <text evidence="3">Homotrimer.</text>
</comment>
<gene>
    <name evidence="6" type="ORF">SAMN02745752_00565</name>
</gene>
<sequence length="223" mass="24330">MSHVSPFDWSSLLKEQPLVPVWASVVPEAAAQVAQTLLKAGYGVLEVTLREEGAWWVLETLRATELTLVAGSLRHPEQLKRLQECGISMAVTPGWCPELCEAAKQLGIRLLPGVSTPGEAMQASLMGYRQVKLFPAMALGGPAYLRAMRAPLPELEFVPTGGIDESSMAQWFALPGVVALGGSWMLPKELVVREDWSILEHIASRSLAAARELRQQRDAALNH</sequence>
<dbReference type="Proteomes" id="UP000182350">
    <property type="component" value="Unassembled WGS sequence"/>
</dbReference>
<evidence type="ECO:0000256" key="3">
    <source>
        <dbReference type="ARBA" id="ARBA00011233"/>
    </source>
</evidence>
<dbReference type="Gene3D" id="3.20.20.70">
    <property type="entry name" value="Aldolase class I"/>
    <property type="match status" value="1"/>
</dbReference>
<evidence type="ECO:0000256" key="1">
    <source>
        <dbReference type="ARBA" id="ARBA00004761"/>
    </source>
</evidence>
<dbReference type="EMBL" id="FPJW01000001">
    <property type="protein sequence ID" value="SFX10780.1"/>
    <property type="molecule type" value="Genomic_DNA"/>
</dbReference>
<dbReference type="STRING" id="1122209.SAMN02745752_00565"/>
<dbReference type="GO" id="GO:0016829">
    <property type="term" value="F:lyase activity"/>
    <property type="evidence" value="ECO:0007669"/>
    <property type="project" value="UniProtKB-KW"/>
</dbReference>
<organism evidence="6 7">
    <name type="scientific">Marinospirillum alkaliphilum DSM 21637</name>
    <dbReference type="NCBI Taxonomy" id="1122209"/>
    <lineage>
        <taxon>Bacteria</taxon>
        <taxon>Pseudomonadati</taxon>
        <taxon>Pseudomonadota</taxon>
        <taxon>Gammaproteobacteria</taxon>
        <taxon>Oceanospirillales</taxon>
        <taxon>Oceanospirillaceae</taxon>
        <taxon>Marinospirillum</taxon>
    </lineage>
</organism>
<evidence type="ECO:0000256" key="2">
    <source>
        <dbReference type="ARBA" id="ARBA00006906"/>
    </source>
</evidence>
<dbReference type="Pfam" id="PF01081">
    <property type="entry name" value="Aldolase"/>
    <property type="match status" value="1"/>
</dbReference>
<dbReference type="InterPro" id="IPR013785">
    <property type="entry name" value="Aldolase_TIM"/>
</dbReference>